<dbReference type="InParanoid" id="A0A554N9T8"/>
<accession>A0A554N9T8</accession>
<keyword evidence="3" id="KW-0413">Isomerase</keyword>
<sequence length="256" mass="26799">MSDAVRVADEGDVRVVTIDRPERRNALSGDALDAIRAAVQDPPPVVHLRGAGDAFCSGADLAEVRRVATMVDAAEGETPMTPDEARDVVAPFVRTGQRTTRALAECDAVVVAGVDGAARGGGVELALACDLRVATPAASFAESGVTFGLFGAWGGTARLPRIVGQGDALDISVSGRVVDAEEAHRMGLVQRVVTDPMAVSEELAGNDPAAMRLVTERIRDDRPVEVQEEREVRAFAELVAEHAGRLGSHAEEGDGD</sequence>
<keyword evidence="4" id="KW-1185">Reference proteome</keyword>
<evidence type="ECO:0000313" key="3">
    <source>
        <dbReference type="EMBL" id="TSD13730.1"/>
    </source>
</evidence>
<dbReference type="GO" id="GO:0016853">
    <property type="term" value="F:isomerase activity"/>
    <property type="evidence" value="ECO:0007669"/>
    <property type="project" value="UniProtKB-KW"/>
</dbReference>
<dbReference type="SUPFAM" id="SSF52096">
    <property type="entry name" value="ClpP/crotonase"/>
    <property type="match status" value="1"/>
</dbReference>
<dbReference type="OrthoDB" id="203755at2157"/>
<dbReference type="Pfam" id="PF00378">
    <property type="entry name" value="ECH_1"/>
    <property type="match status" value="1"/>
</dbReference>
<proteinExistence type="inferred from homology"/>
<dbReference type="AlphaFoldDB" id="A0A554N9T8"/>
<dbReference type="PANTHER" id="PTHR43802:SF1">
    <property type="entry name" value="IP11341P-RELATED"/>
    <property type="match status" value="1"/>
</dbReference>
<evidence type="ECO:0000313" key="4">
    <source>
        <dbReference type="Proteomes" id="UP000319894"/>
    </source>
</evidence>
<evidence type="ECO:0000256" key="1">
    <source>
        <dbReference type="ARBA" id="ARBA00005254"/>
    </source>
</evidence>
<organism evidence="3 4">
    <name type="scientific">Haloglomus irregulare</name>
    <dbReference type="NCBI Taxonomy" id="2234134"/>
    <lineage>
        <taxon>Archaea</taxon>
        <taxon>Methanobacteriati</taxon>
        <taxon>Methanobacteriota</taxon>
        <taxon>Stenosarchaea group</taxon>
        <taxon>Halobacteria</taxon>
        <taxon>Halobacteriales</taxon>
        <taxon>Natronomonadaceae</taxon>
        <taxon>Haloglomus</taxon>
    </lineage>
</organism>
<dbReference type="Proteomes" id="UP000319894">
    <property type="component" value="Unassembled WGS sequence"/>
</dbReference>
<protein>
    <submittedName>
        <fullName evidence="3">Enoyl-CoA hydratase/isomerase family protein</fullName>
    </submittedName>
</protein>
<gene>
    <name evidence="3" type="ORF">DP107_11220</name>
</gene>
<dbReference type="RefSeq" id="WP_144262253.1">
    <property type="nucleotide sequence ID" value="NZ_QMDX01000006.1"/>
</dbReference>
<name>A0A554N9T8_9EURY</name>
<comment type="caution">
    <text evidence="3">The sequence shown here is derived from an EMBL/GenBank/DDBJ whole genome shotgun (WGS) entry which is preliminary data.</text>
</comment>
<dbReference type="PANTHER" id="PTHR43802">
    <property type="entry name" value="ENOYL-COA HYDRATASE"/>
    <property type="match status" value="1"/>
</dbReference>
<dbReference type="InterPro" id="IPR001753">
    <property type="entry name" value="Enoyl-CoA_hydra/iso"/>
</dbReference>
<dbReference type="InterPro" id="IPR018376">
    <property type="entry name" value="Enoyl-CoA_hyd/isom_CS"/>
</dbReference>
<comment type="similarity">
    <text evidence="1 2">Belongs to the enoyl-CoA hydratase/isomerase family.</text>
</comment>
<evidence type="ECO:0000256" key="2">
    <source>
        <dbReference type="RuleBase" id="RU003707"/>
    </source>
</evidence>
<dbReference type="Gene3D" id="3.90.226.10">
    <property type="entry name" value="2-enoyl-CoA Hydratase, Chain A, domain 1"/>
    <property type="match status" value="1"/>
</dbReference>
<reference evidence="3 4" key="1">
    <citation type="submission" date="2018-06" db="EMBL/GenBank/DDBJ databases">
        <title>Natronomonas sp. F16-60 a new haloarchaeon isolated from a solar saltern of Isla Cristina, Huelva, Spain.</title>
        <authorList>
            <person name="Duran-Viseras A."/>
            <person name="Sanchez-Porro C."/>
            <person name="Ventosa A."/>
        </authorList>
    </citation>
    <scope>NUCLEOTIDE SEQUENCE [LARGE SCALE GENOMIC DNA]</scope>
    <source>
        <strain evidence="3 4">F16-60</strain>
    </source>
</reference>
<dbReference type="InterPro" id="IPR029045">
    <property type="entry name" value="ClpP/crotonase-like_dom_sf"/>
</dbReference>
<dbReference type="CDD" id="cd06558">
    <property type="entry name" value="crotonase-like"/>
    <property type="match status" value="1"/>
</dbReference>
<dbReference type="PROSITE" id="PS00166">
    <property type="entry name" value="ENOYL_COA_HYDRATASE"/>
    <property type="match status" value="1"/>
</dbReference>
<dbReference type="EMBL" id="QMDX01000006">
    <property type="protein sequence ID" value="TSD13730.1"/>
    <property type="molecule type" value="Genomic_DNA"/>
</dbReference>